<keyword evidence="1" id="KW-0472">Membrane</keyword>
<dbReference type="HOGENOM" id="CLU_2667089_0_0_3"/>
<organism evidence="2 3">
    <name type="scientific">Moorena producens 3L</name>
    <dbReference type="NCBI Taxonomy" id="489825"/>
    <lineage>
        <taxon>Bacteria</taxon>
        <taxon>Bacillati</taxon>
        <taxon>Cyanobacteriota</taxon>
        <taxon>Cyanophyceae</taxon>
        <taxon>Coleofasciculales</taxon>
        <taxon>Coleofasciculaceae</taxon>
        <taxon>Moorena</taxon>
    </lineage>
</organism>
<evidence type="ECO:0000313" key="3">
    <source>
        <dbReference type="Proteomes" id="UP000003959"/>
    </source>
</evidence>
<proteinExistence type="predicted"/>
<feature type="transmembrane region" description="Helical" evidence="1">
    <location>
        <begin position="37"/>
        <end position="56"/>
    </location>
</feature>
<gene>
    <name evidence="2" type="ORF">LYNGBM3L_59660</name>
</gene>
<evidence type="ECO:0000256" key="1">
    <source>
        <dbReference type="SAM" id="Phobius"/>
    </source>
</evidence>
<name>F4XZW3_9CYAN</name>
<dbReference type="Proteomes" id="UP000003959">
    <property type="component" value="Unassembled WGS sequence"/>
</dbReference>
<keyword evidence="1" id="KW-1133">Transmembrane helix</keyword>
<dbReference type="OrthoDB" id="9930040at2"/>
<accession>F4XZW3</accession>
<reference evidence="3" key="1">
    <citation type="journal article" date="2011" name="Proc. Natl. Acad. Sci. U.S.A.">
        <title>Genomic insights into the physiology and ecology of the marine filamentous cyanobacterium Lyngbya majuscula.</title>
        <authorList>
            <person name="Jones A.C."/>
            <person name="Monroe E.A."/>
            <person name="Podell S."/>
            <person name="Hess W.R."/>
            <person name="Klages S."/>
            <person name="Esquenazi E."/>
            <person name="Niessen S."/>
            <person name="Hoover H."/>
            <person name="Rothmann M."/>
            <person name="Lasken R.S."/>
            <person name="Yates J.R.III."/>
            <person name="Reinhardt R."/>
            <person name="Kube M."/>
            <person name="Burkart M.D."/>
            <person name="Allen E.E."/>
            <person name="Dorrestein P.C."/>
            <person name="Gerwick W.H."/>
            <person name="Gerwick L."/>
        </authorList>
    </citation>
    <scope>NUCLEOTIDE SEQUENCE [LARGE SCALE GENOMIC DNA]</scope>
    <source>
        <strain evidence="3">3L</strain>
    </source>
</reference>
<protein>
    <submittedName>
        <fullName evidence="2">Uncharacterized protein</fullName>
    </submittedName>
</protein>
<keyword evidence="1" id="KW-0812">Transmembrane</keyword>
<evidence type="ECO:0000313" key="2">
    <source>
        <dbReference type="EMBL" id="EGJ29881.1"/>
    </source>
</evidence>
<dbReference type="EMBL" id="GL890965">
    <property type="protein sequence ID" value="EGJ29881.1"/>
    <property type="molecule type" value="Genomic_DNA"/>
</dbReference>
<keyword evidence="3" id="KW-1185">Reference proteome</keyword>
<dbReference type="RefSeq" id="WP_008188774.1">
    <property type="nucleotide sequence ID" value="NZ_GL890965.1"/>
</dbReference>
<dbReference type="AlphaFoldDB" id="F4XZW3"/>
<sequence length="75" mass="7783">MLPSQNFDSNNLEANQLLGTSTAVLNPDTSSGTGLPVLPLVRGGTAVALVIALAFFTKTVIEAITKLVKEVNDGK</sequence>